<dbReference type="Proteomes" id="UP001053296">
    <property type="component" value="Chromosome"/>
</dbReference>
<evidence type="ECO:0000256" key="1">
    <source>
        <dbReference type="ARBA" id="ARBA00022801"/>
    </source>
</evidence>
<sequence>MPRLFIGIELPARYQLQVTPFTQTLGTDLHSSVRWSKPGNWHLTLKFLGEIDESRLPRIIEALTAIRFDPFVLQAGGAGVFPRTQHPRVVWLGLKEGAKACTALALQIEDALAPLDIPQEKKQFRPHLTLGRIRRLGRDNWADVIKRAAAHSWPQFTVDRFILWHSALQPEGAVHTRLQECVCSG</sequence>
<evidence type="ECO:0000256" key="2">
    <source>
        <dbReference type="HAMAP-Rule" id="MF_01940"/>
    </source>
</evidence>
<name>A0ABN6EUL2_9BACT</name>
<dbReference type="SUPFAM" id="SSF55144">
    <property type="entry name" value="LigT-like"/>
    <property type="match status" value="1"/>
</dbReference>
<feature type="short sequence motif" description="HXTX 1" evidence="2">
    <location>
        <begin position="42"/>
        <end position="45"/>
    </location>
</feature>
<dbReference type="InterPro" id="IPR014051">
    <property type="entry name" value="Phosphoesterase_HXTX"/>
</dbReference>
<dbReference type="Pfam" id="PF02834">
    <property type="entry name" value="LigT_PEase"/>
    <property type="match status" value="2"/>
</dbReference>
<keyword evidence="1 2" id="KW-0378">Hydrolase</keyword>
<accession>A0ABN6EUL2</accession>
<comment type="function">
    <text evidence="2">Hydrolyzes RNA 2',3'-cyclic phosphodiester to an RNA 2'-phosphomonoester.</text>
</comment>
<feature type="active site" description="Proton donor" evidence="2">
    <location>
        <position position="42"/>
    </location>
</feature>
<dbReference type="EMBL" id="AP024485">
    <property type="protein sequence ID" value="BCS88734.1"/>
    <property type="molecule type" value="Genomic_DNA"/>
</dbReference>
<dbReference type="InterPro" id="IPR009097">
    <property type="entry name" value="Cyclic_Pdiesterase"/>
</dbReference>
<organism evidence="4 5">
    <name type="scientific">Pseudodesulfovibrio sediminis</name>
    <dbReference type="NCBI Taxonomy" id="2810563"/>
    <lineage>
        <taxon>Bacteria</taxon>
        <taxon>Pseudomonadati</taxon>
        <taxon>Thermodesulfobacteriota</taxon>
        <taxon>Desulfovibrionia</taxon>
        <taxon>Desulfovibrionales</taxon>
        <taxon>Desulfovibrionaceae</taxon>
    </lineage>
</organism>
<dbReference type="NCBIfam" id="TIGR02258">
    <property type="entry name" value="2_5_ligase"/>
    <property type="match status" value="1"/>
</dbReference>
<comment type="catalytic activity">
    <reaction evidence="2">
        <text>a 3'-end 2',3'-cyclophospho-ribonucleotide-RNA + H2O = a 3'-end 2'-phospho-ribonucleotide-RNA + H(+)</text>
        <dbReference type="Rhea" id="RHEA:11828"/>
        <dbReference type="Rhea" id="RHEA-COMP:10464"/>
        <dbReference type="Rhea" id="RHEA-COMP:17353"/>
        <dbReference type="ChEBI" id="CHEBI:15377"/>
        <dbReference type="ChEBI" id="CHEBI:15378"/>
        <dbReference type="ChEBI" id="CHEBI:83064"/>
        <dbReference type="ChEBI" id="CHEBI:173113"/>
        <dbReference type="EC" id="3.1.4.58"/>
    </reaction>
</comment>
<dbReference type="HAMAP" id="MF_01940">
    <property type="entry name" value="RNA_CPDase"/>
    <property type="match status" value="1"/>
</dbReference>
<dbReference type="PANTHER" id="PTHR35561">
    <property type="entry name" value="RNA 2',3'-CYCLIC PHOSPHODIESTERASE"/>
    <property type="match status" value="1"/>
</dbReference>
<dbReference type="EC" id="3.1.4.58" evidence="2"/>
<dbReference type="PANTHER" id="PTHR35561:SF1">
    <property type="entry name" value="RNA 2',3'-CYCLIC PHOSPHODIESTERASE"/>
    <property type="match status" value="1"/>
</dbReference>
<evidence type="ECO:0000313" key="5">
    <source>
        <dbReference type="Proteomes" id="UP001053296"/>
    </source>
</evidence>
<proteinExistence type="inferred from homology"/>
<dbReference type="Gene3D" id="3.90.1140.10">
    <property type="entry name" value="Cyclic phosphodiesterase"/>
    <property type="match status" value="1"/>
</dbReference>
<dbReference type="InterPro" id="IPR004175">
    <property type="entry name" value="RNA_CPDase"/>
</dbReference>
<reference evidence="4" key="1">
    <citation type="journal article" date="2022" name="Arch. Microbiol.">
        <title>Pseudodesulfovibrio sediminis sp. nov., a mesophilic and neutrophilic sulfate-reducing bacterium isolated from sediment of a brackish lake.</title>
        <authorList>
            <person name="Takahashi A."/>
            <person name="Kojima H."/>
            <person name="Watanabe M."/>
            <person name="Fukui M."/>
        </authorList>
    </citation>
    <scope>NUCLEOTIDE SEQUENCE</scope>
    <source>
        <strain evidence="4">SF6</strain>
    </source>
</reference>
<protein>
    <recommendedName>
        <fullName evidence="2">RNA 2',3'-cyclic phosphodiesterase</fullName>
        <shortName evidence="2">RNA 2',3'-CPDase</shortName>
        <ecNumber evidence="2">3.1.4.58</ecNumber>
    </recommendedName>
</protein>
<gene>
    <name evidence="4" type="ORF">PSDVSF_19760</name>
</gene>
<feature type="domain" description="Phosphoesterase HXTX" evidence="3">
    <location>
        <begin position="30"/>
        <end position="91"/>
    </location>
</feature>
<evidence type="ECO:0000259" key="3">
    <source>
        <dbReference type="Pfam" id="PF02834"/>
    </source>
</evidence>
<dbReference type="RefSeq" id="WP_229590726.1">
    <property type="nucleotide sequence ID" value="NZ_AP024485.1"/>
</dbReference>
<feature type="active site" description="Proton acceptor" evidence="2">
    <location>
        <position position="127"/>
    </location>
</feature>
<feature type="domain" description="Phosphoesterase HXTX" evidence="3">
    <location>
        <begin position="95"/>
        <end position="173"/>
    </location>
</feature>
<comment type="similarity">
    <text evidence="2">Belongs to the 2H phosphoesterase superfamily. ThpR family.</text>
</comment>
<feature type="short sequence motif" description="HXTX 2" evidence="2">
    <location>
        <begin position="127"/>
        <end position="130"/>
    </location>
</feature>
<evidence type="ECO:0000313" key="4">
    <source>
        <dbReference type="EMBL" id="BCS88734.1"/>
    </source>
</evidence>
<keyword evidence="5" id="KW-1185">Reference proteome</keyword>